<protein>
    <submittedName>
        <fullName evidence="2">Uncharacterized protein</fullName>
    </submittedName>
</protein>
<keyword evidence="1" id="KW-0812">Transmembrane</keyword>
<sequence length="139" mass="16482">MTTYICVLNRAINCFINVMFPKLNSNNFSVIIYMSFFVFIAPFVCYFNTPFLFLLILLFQLPFFISNDGTATQTLKVPIIKLQKEADASGIRWIEKTFLYQIKFIEYDLKKKNRQSFEDQINFQKKIFNTKLTLTLLRI</sequence>
<proteinExistence type="predicted"/>
<evidence type="ECO:0000313" key="2">
    <source>
        <dbReference type="EMBL" id="SEF85842.1"/>
    </source>
</evidence>
<keyword evidence="1" id="KW-1133">Transmembrane helix</keyword>
<feature type="transmembrane region" description="Helical" evidence="1">
    <location>
        <begin position="30"/>
        <end position="59"/>
    </location>
</feature>
<dbReference type="Proteomes" id="UP000236737">
    <property type="component" value="Unassembled WGS sequence"/>
</dbReference>
<keyword evidence="1" id="KW-0472">Membrane</keyword>
<evidence type="ECO:0000256" key="1">
    <source>
        <dbReference type="SAM" id="Phobius"/>
    </source>
</evidence>
<name>A0A1H5VEQ9_9FLAO</name>
<evidence type="ECO:0000313" key="3">
    <source>
        <dbReference type="Proteomes" id="UP000236737"/>
    </source>
</evidence>
<dbReference type="AlphaFoldDB" id="A0A1H5VEQ9"/>
<dbReference type="RefSeq" id="WP_146059521.1">
    <property type="nucleotide sequence ID" value="NZ_FNVP01000003.1"/>
</dbReference>
<accession>A0A1H5VEQ9</accession>
<keyword evidence="3" id="KW-1185">Reference proteome</keyword>
<dbReference type="EMBL" id="FNVP01000003">
    <property type="protein sequence ID" value="SEF85842.1"/>
    <property type="molecule type" value="Genomic_DNA"/>
</dbReference>
<reference evidence="3" key="1">
    <citation type="submission" date="2016-10" db="EMBL/GenBank/DDBJ databases">
        <authorList>
            <person name="Varghese N."/>
            <person name="Submissions S."/>
        </authorList>
    </citation>
    <scope>NUCLEOTIDE SEQUENCE [LARGE SCALE GENOMIC DNA]</scope>
    <source>
        <strain evidence="3">CGMCC 1.9230</strain>
    </source>
</reference>
<organism evidence="2 3">
    <name type="scientific">Flavobacterium urumqiense</name>
    <dbReference type="NCBI Taxonomy" id="935224"/>
    <lineage>
        <taxon>Bacteria</taxon>
        <taxon>Pseudomonadati</taxon>
        <taxon>Bacteroidota</taxon>
        <taxon>Flavobacteriia</taxon>
        <taxon>Flavobacteriales</taxon>
        <taxon>Flavobacteriaceae</taxon>
        <taxon>Flavobacterium</taxon>
    </lineage>
</organism>
<gene>
    <name evidence="2" type="ORF">SAMN04488130_103194</name>
</gene>